<evidence type="ECO:0000313" key="5">
    <source>
        <dbReference type="EMBL" id="KAJ2906067.1"/>
    </source>
</evidence>
<organism evidence="5 6">
    <name type="scientific">Zalerion maritima</name>
    <dbReference type="NCBI Taxonomy" id="339359"/>
    <lineage>
        <taxon>Eukaryota</taxon>
        <taxon>Fungi</taxon>
        <taxon>Dikarya</taxon>
        <taxon>Ascomycota</taxon>
        <taxon>Pezizomycotina</taxon>
        <taxon>Sordariomycetes</taxon>
        <taxon>Lulworthiomycetidae</taxon>
        <taxon>Lulworthiales</taxon>
        <taxon>Lulworthiaceae</taxon>
        <taxon>Zalerion</taxon>
    </lineage>
</organism>
<sequence>MNNFGVIELASTKTTHAPGWAYVPDVAPAAAAASASVSGNRKRAARNQQASSGGGANLSARFDAKVRKEIEVLDRDNARDVNIPVPGKGNRLLMWDDDDDGDEKYAATSTKHTPNVRKILQSAKTFANHLDDFTHTLEHNPQTSFFPLAPPLSGAAAASHSKNKKGATTKQAPSKKSASKSRSKSKGKAKAKYVEVEEEEEEEEEETVEGDGDVVMADAGGEGDTGGKDGEGGDGESGKAAAAQPAEVPKIPLLAPLAAELIPPPHPADGDPLLMSRIPPPPTGEEIEALVTARPLTYVEARARWPEDSSLHAANGGQVLEVRE</sequence>
<evidence type="ECO:0000256" key="4">
    <source>
        <dbReference type="SAM" id="MobiDB-lite"/>
    </source>
</evidence>
<feature type="compositionally biased region" description="Basic residues" evidence="4">
    <location>
        <begin position="177"/>
        <end position="191"/>
    </location>
</feature>
<feature type="region of interest" description="Disordered" evidence="4">
    <location>
        <begin position="142"/>
        <end position="246"/>
    </location>
</feature>
<evidence type="ECO:0000256" key="2">
    <source>
        <dbReference type="ARBA" id="ARBA00022771"/>
    </source>
</evidence>
<keyword evidence="3" id="KW-0862">Zinc</keyword>
<dbReference type="GO" id="GO:0008270">
    <property type="term" value="F:zinc ion binding"/>
    <property type="evidence" value="ECO:0007669"/>
    <property type="project" value="UniProtKB-KW"/>
</dbReference>
<name>A0AAD5RWZ2_9PEZI</name>
<reference evidence="5" key="1">
    <citation type="submission" date="2022-07" db="EMBL/GenBank/DDBJ databases">
        <title>Draft genome sequence of Zalerion maritima ATCC 34329, a (micro)plastics degrading marine fungus.</title>
        <authorList>
            <person name="Paco A."/>
            <person name="Goncalves M.F.M."/>
            <person name="Rocha-Santos T.A.P."/>
            <person name="Alves A."/>
        </authorList>
    </citation>
    <scope>NUCLEOTIDE SEQUENCE</scope>
    <source>
        <strain evidence="5">ATCC 34329</strain>
    </source>
</reference>
<dbReference type="AlphaFoldDB" id="A0AAD5RWZ2"/>
<evidence type="ECO:0000256" key="3">
    <source>
        <dbReference type="ARBA" id="ARBA00022833"/>
    </source>
</evidence>
<dbReference type="GO" id="GO:0006338">
    <property type="term" value="P:chromatin remodeling"/>
    <property type="evidence" value="ECO:0007669"/>
    <property type="project" value="InterPro"/>
</dbReference>
<dbReference type="InterPro" id="IPR039723">
    <property type="entry name" value="Vps71/ZNHIT1"/>
</dbReference>
<keyword evidence="1" id="KW-0479">Metal-binding</keyword>
<keyword evidence="2" id="KW-0863">Zinc-finger</keyword>
<dbReference type="PANTHER" id="PTHR13093">
    <property type="entry name" value="ZINC FINGER HIT DOMAIN CONTAINING PROTEIN 1"/>
    <property type="match status" value="1"/>
</dbReference>
<protein>
    <submittedName>
        <fullName evidence="5">Uncharacterized protein</fullName>
    </submittedName>
</protein>
<feature type="region of interest" description="Disordered" evidence="4">
    <location>
        <begin position="261"/>
        <end position="281"/>
    </location>
</feature>
<accession>A0AAD5RWZ2</accession>
<dbReference type="EMBL" id="JAKWBI020000019">
    <property type="protein sequence ID" value="KAJ2906067.1"/>
    <property type="molecule type" value="Genomic_DNA"/>
</dbReference>
<comment type="caution">
    <text evidence="5">The sequence shown here is derived from an EMBL/GenBank/DDBJ whole genome shotgun (WGS) entry which is preliminary data.</text>
</comment>
<proteinExistence type="predicted"/>
<dbReference type="Proteomes" id="UP001201980">
    <property type="component" value="Unassembled WGS sequence"/>
</dbReference>
<evidence type="ECO:0000313" key="6">
    <source>
        <dbReference type="Proteomes" id="UP001201980"/>
    </source>
</evidence>
<gene>
    <name evidence="5" type="ORF">MKZ38_003104</name>
</gene>
<keyword evidence="6" id="KW-1185">Reference proteome</keyword>
<feature type="compositionally biased region" description="Acidic residues" evidence="4">
    <location>
        <begin position="196"/>
        <end position="212"/>
    </location>
</feature>
<evidence type="ECO:0000256" key="1">
    <source>
        <dbReference type="ARBA" id="ARBA00022723"/>
    </source>
</evidence>